<gene>
    <name evidence="1" type="ORF">BSTOLATCC_MIC9768</name>
</gene>
<name>A0AAU9IHL9_9CILI</name>
<keyword evidence="2" id="KW-1185">Reference proteome</keyword>
<comment type="caution">
    <text evidence="1">The sequence shown here is derived from an EMBL/GenBank/DDBJ whole genome shotgun (WGS) entry which is preliminary data.</text>
</comment>
<evidence type="ECO:0000313" key="1">
    <source>
        <dbReference type="EMBL" id="CAG9313967.1"/>
    </source>
</evidence>
<protein>
    <recommendedName>
        <fullName evidence="3">DUF1911 domain-containing protein</fullName>
    </recommendedName>
</protein>
<evidence type="ECO:0008006" key="3">
    <source>
        <dbReference type="Google" id="ProtNLM"/>
    </source>
</evidence>
<evidence type="ECO:0000313" key="2">
    <source>
        <dbReference type="Proteomes" id="UP001162131"/>
    </source>
</evidence>
<dbReference type="EMBL" id="CAJZBQ010000011">
    <property type="protein sequence ID" value="CAG9313967.1"/>
    <property type="molecule type" value="Genomic_DNA"/>
</dbReference>
<proteinExistence type="predicted"/>
<reference evidence="1" key="1">
    <citation type="submission" date="2021-09" db="EMBL/GenBank/DDBJ databases">
        <authorList>
            <consortium name="AG Swart"/>
            <person name="Singh M."/>
            <person name="Singh A."/>
            <person name="Seah K."/>
            <person name="Emmerich C."/>
        </authorList>
    </citation>
    <scope>NUCLEOTIDE SEQUENCE</scope>
    <source>
        <strain evidence="1">ATCC30299</strain>
    </source>
</reference>
<dbReference type="Proteomes" id="UP001162131">
    <property type="component" value="Unassembled WGS sequence"/>
</dbReference>
<organism evidence="1 2">
    <name type="scientific">Blepharisma stoltei</name>
    <dbReference type="NCBI Taxonomy" id="1481888"/>
    <lineage>
        <taxon>Eukaryota</taxon>
        <taxon>Sar</taxon>
        <taxon>Alveolata</taxon>
        <taxon>Ciliophora</taxon>
        <taxon>Postciliodesmatophora</taxon>
        <taxon>Heterotrichea</taxon>
        <taxon>Heterotrichida</taxon>
        <taxon>Blepharismidae</taxon>
        <taxon>Blepharisma</taxon>
    </lineage>
</organism>
<accession>A0AAU9IHL9</accession>
<sequence>MTIAEARRKFSLQPKSREFPEYDWGAFLNYLLVSASFDSRIQWPECIHPIQNDDGCYGGWAYAAIEIF</sequence>
<dbReference type="AlphaFoldDB" id="A0AAU9IHL9"/>